<dbReference type="GO" id="GO:0006355">
    <property type="term" value="P:regulation of DNA-templated transcription"/>
    <property type="evidence" value="ECO:0007669"/>
    <property type="project" value="InterPro"/>
</dbReference>
<evidence type="ECO:0000313" key="2">
    <source>
        <dbReference type="EMBL" id="KEZ21334.1"/>
    </source>
</evidence>
<evidence type="ECO:0000313" key="3">
    <source>
        <dbReference type="EMBL" id="RSU52475.1"/>
    </source>
</evidence>
<feature type="domain" description="Ribbon-helix-helix protein CopG" evidence="1">
    <location>
        <begin position="5"/>
        <end position="43"/>
    </location>
</feature>
<gene>
    <name evidence="2" type="ORF">CP98_00011</name>
    <name evidence="3" type="ORF">DAH51_21150</name>
</gene>
<accession>A0A084ETP2</accession>
<dbReference type="EMBL" id="QRAL01000033">
    <property type="protein sequence ID" value="RSU52475.1"/>
    <property type="molecule type" value="Genomic_DNA"/>
</dbReference>
<evidence type="ECO:0000313" key="4">
    <source>
        <dbReference type="Proteomes" id="UP000028534"/>
    </source>
</evidence>
<sequence length="92" mass="10662">MATATSIKLDDELKGRVQHLAETRRRSSHWIMREAIAQYVDREEKREALREDTLKAWDEFKATGLHATADEVDKWLASWGTDNELPAPECHK</sequence>
<dbReference type="InterPro" id="IPR002145">
    <property type="entry name" value="CopG"/>
</dbReference>
<reference evidence="3 5" key="2">
    <citation type="submission" date="2018-07" db="EMBL/GenBank/DDBJ databases">
        <title>Genomic and Epidemiologic Investigation of an Indolent Hospital Outbreak.</title>
        <authorList>
            <person name="Johnson R.C."/>
            <person name="Deming C."/>
            <person name="Conlan S."/>
            <person name="Zellmer C.J."/>
            <person name="Michelin A.V."/>
            <person name="Lee-Lin S."/>
            <person name="Thomas P.J."/>
            <person name="Park M."/>
            <person name="Weingarten R.A."/>
            <person name="Less J."/>
            <person name="Dekker J.P."/>
            <person name="Frank K.M."/>
            <person name="Musser K.A."/>
            <person name="Mcquiston J.R."/>
            <person name="Henderson D.K."/>
            <person name="Lau A.F."/>
            <person name="Palmore T.N."/>
            <person name="Segre J.A."/>
        </authorList>
    </citation>
    <scope>NUCLEOTIDE SEQUENCE [LARGE SCALE GENOMIC DNA]</scope>
    <source>
        <strain evidence="3 5">SK-NIH.Env6_1116</strain>
    </source>
</reference>
<organism evidence="2 4">
    <name type="scientific">Sphingobium yanoikuyae</name>
    <name type="common">Sphingomonas yanoikuyae</name>
    <dbReference type="NCBI Taxonomy" id="13690"/>
    <lineage>
        <taxon>Bacteria</taxon>
        <taxon>Pseudomonadati</taxon>
        <taxon>Pseudomonadota</taxon>
        <taxon>Alphaproteobacteria</taxon>
        <taxon>Sphingomonadales</taxon>
        <taxon>Sphingomonadaceae</taxon>
        <taxon>Sphingobium</taxon>
    </lineage>
</organism>
<name>A0A084ETP2_SPHYA</name>
<dbReference type="PATRIC" id="fig|13690.10.peg.12"/>
<protein>
    <submittedName>
        <fullName evidence="3">Ribbon-helix-helix protein, CopG family</fullName>
    </submittedName>
    <submittedName>
        <fullName evidence="2">Trifunctional transcriptional regulator/proline dehydrogenase/pyrroline-5-carboxylate dehydrogenase</fullName>
    </submittedName>
</protein>
<dbReference type="InterPro" id="IPR013321">
    <property type="entry name" value="Arc_rbn_hlx_hlx"/>
</dbReference>
<reference evidence="2 4" key="1">
    <citation type="submission" date="2014-03" db="EMBL/GenBank/DDBJ databases">
        <title>Genome sequence of Sphingobium yanoikuyae B1.</title>
        <authorList>
            <person name="Gan H.M."/>
            <person name="Gan H.Y."/>
            <person name="Savka M.A."/>
        </authorList>
    </citation>
    <scope>NUCLEOTIDE SEQUENCE [LARGE SCALE GENOMIC DNA]</scope>
    <source>
        <strain evidence="2 4">B1</strain>
    </source>
</reference>
<dbReference type="SUPFAM" id="SSF47598">
    <property type="entry name" value="Ribbon-helix-helix"/>
    <property type="match status" value="1"/>
</dbReference>
<comment type="caution">
    <text evidence="2">The sequence shown here is derived from an EMBL/GenBank/DDBJ whole genome shotgun (WGS) entry which is preliminary data.</text>
</comment>
<dbReference type="Gene3D" id="1.10.1220.10">
    <property type="entry name" value="Met repressor-like"/>
    <property type="match status" value="1"/>
</dbReference>
<proteinExistence type="predicted"/>
<dbReference type="eggNOG" id="COG3905">
    <property type="taxonomic scope" value="Bacteria"/>
</dbReference>
<dbReference type="CDD" id="cd22233">
    <property type="entry name" value="RHH_CopAso-like"/>
    <property type="match status" value="1"/>
</dbReference>
<dbReference type="Proteomes" id="UP000028534">
    <property type="component" value="Unassembled WGS sequence"/>
</dbReference>
<evidence type="ECO:0000259" key="1">
    <source>
        <dbReference type="Pfam" id="PF01402"/>
    </source>
</evidence>
<dbReference type="AlphaFoldDB" id="A0A084ETP2"/>
<dbReference type="EMBL" id="JGVR01000001">
    <property type="protein sequence ID" value="KEZ21334.1"/>
    <property type="molecule type" value="Genomic_DNA"/>
</dbReference>
<dbReference type="Proteomes" id="UP000287401">
    <property type="component" value="Unassembled WGS sequence"/>
</dbReference>
<dbReference type="InterPro" id="IPR010985">
    <property type="entry name" value="Ribbon_hlx_hlx"/>
</dbReference>
<dbReference type="Pfam" id="PF01402">
    <property type="entry name" value="RHH_1"/>
    <property type="match status" value="1"/>
</dbReference>
<dbReference type="RefSeq" id="WP_037515733.1">
    <property type="nucleotide sequence ID" value="NZ_JARQWY010000011.1"/>
</dbReference>
<evidence type="ECO:0000313" key="5">
    <source>
        <dbReference type="Proteomes" id="UP000287401"/>
    </source>
</evidence>